<keyword evidence="8" id="KW-0547">Nucleotide-binding</keyword>
<dbReference type="Gene3D" id="3.30.460.10">
    <property type="entry name" value="Beta Polymerase, domain 2"/>
    <property type="match status" value="1"/>
</dbReference>
<evidence type="ECO:0000313" key="15">
    <source>
        <dbReference type="EMBL" id="MSS27714.1"/>
    </source>
</evidence>
<dbReference type="Gene3D" id="3.90.1640.10">
    <property type="entry name" value="inorganic pyrophosphatase (n-terminal core)"/>
    <property type="match status" value="1"/>
</dbReference>
<dbReference type="InterPro" id="IPR052390">
    <property type="entry name" value="tRNA_nt/polyA_polymerase"/>
</dbReference>
<dbReference type="EMBL" id="VUMH01000005">
    <property type="protein sequence ID" value="MSS27714.1"/>
    <property type="molecule type" value="Genomic_DNA"/>
</dbReference>
<dbReference type="InterPro" id="IPR046342">
    <property type="entry name" value="CBS_dom_sf"/>
</dbReference>
<dbReference type="Gene3D" id="3.10.310.30">
    <property type="match status" value="1"/>
</dbReference>
<keyword evidence="7" id="KW-0479">Metal-binding</keyword>
<dbReference type="SMART" id="SM00116">
    <property type="entry name" value="CBS"/>
    <property type="match status" value="1"/>
</dbReference>
<dbReference type="PROSITE" id="PS51371">
    <property type="entry name" value="CBS"/>
    <property type="match status" value="1"/>
</dbReference>
<dbReference type="RefSeq" id="WP_288229253.1">
    <property type="nucleotide sequence ID" value="NZ_JAXELC010000015.1"/>
</dbReference>
<dbReference type="Pfam" id="PF02272">
    <property type="entry name" value="DHHA1"/>
    <property type="match status" value="1"/>
</dbReference>
<dbReference type="CDD" id="cd05398">
    <property type="entry name" value="NT_ClassII-CCAase"/>
    <property type="match status" value="1"/>
</dbReference>
<evidence type="ECO:0000256" key="2">
    <source>
        <dbReference type="ARBA" id="ARBA00007265"/>
    </source>
</evidence>
<dbReference type="Gene3D" id="3.10.580.10">
    <property type="entry name" value="CBS-domain"/>
    <property type="match status" value="1"/>
</dbReference>
<comment type="similarity">
    <text evidence="2 12">Belongs to the tRNA nucleotidyltransferase/poly(A) polymerase family.</text>
</comment>
<evidence type="ECO:0000256" key="13">
    <source>
        <dbReference type="SAM" id="MobiDB-lite"/>
    </source>
</evidence>
<evidence type="ECO:0000313" key="16">
    <source>
        <dbReference type="Proteomes" id="UP000477488"/>
    </source>
</evidence>
<keyword evidence="5" id="KW-0819">tRNA processing</keyword>
<keyword evidence="6" id="KW-0548">Nucleotidyltransferase</keyword>
<dbReference type="GO" id="GO:0016779">
    <property type="term" value="F:nucleotidyltransferase activity"/>
    <property type="evidence" value="ECO:0007669"/>
    <property type="project" value="UniProtKB-KW"/>
</dbReference>
<evidence type="ECO:0000256" key="7">
    <source>
        <dbReference type="ARBA" id="ARBA00022723"/>
    </source>
</evidence>
<accession>A0A6L5XKL1</accession>
<dbReference type="SUPFAM" id="SSF81301">
    <property type="entry name" value="Nucleotidyltransferase"/>
    <property type="match status" value="1"/>
</dbReference>
<dbReference type="Proteomes" id="UP000477488">
    <property type="component" value="Unassembled WGS sequence"/>
</dbReference>
<dbReference type="InterPro" id="IPR000644">
    <property type="entry name" value="CBS_dom"/>
</dbReference>
<feature type="domain" description="CBS" evidence="14">
    <location>
        <begin position="384"/>
        <end position="440"/>
    </location>
</feature>
<dbReference type="GO" id="GO:0046872">
    <property type="term" value="F:metal ion binding"/>
    <property type="evidence" value="ECO:0007669"/>
    <property type="project" value="UniProtKB-KW"/>
</dbReference>
<evidence type="ECO:0000256" key="9">
    <source>
        <dbReference type="ARBA" id="ARBA00022842"/>
    </source>
</evidence>
<dbReference type="GO" id="GO:0000166">
    <property type="term" value="F:nucleotide binding"/>
    <property type="evidence" value="ECO:0007669"/>
    <property type="project" value="UniProtKB-KW"/>
</dbReference>
<sequence>MSAATATLITCHANADFDAFAAMLAARHLYAPCVLLFPGSQERGLQKVYAGLDRAAYGFAEVADLHWEDFGRLVLVDTRQRSRVGHVVPLLERSGVRIEVWDHHPDSPDDMAADAVQLAQVGAVTSLLVQALRVRNTRLKPAEATLLGLGIYGDTGSFTYSSTTPEDFQAAAWLLSQGMDVNQINEMAAHELTSLHIQALNSLLESAHTYTINNTQVVLAEASMEHYLGDFAYLAHRLMEMEKFSVLFAIGIMGDRIQVVARSRSDAVNVGDICAELGGGGHAYAASASIRSMTIHEVRETILRRLYDQANPDKTAREYMSSPAVGIESASSIREADELMLHFGLKAVPVFRPGTRACVGLLDAQTASRASAHGLGSSPVEDYMQRRVHVLPPDASLKDLTAIIVDARQRLVPIVDGEKVVGVVTRTDLINVFADEPGSLLDRKSQNSKERNIGKLIQDRLPAEIRDLLHLAGQLGRKLGLPVYAVGGFVRDLLLDRPNQDIDLVVEGNGIALAKALAEELRGRVREHQKFLTSVVIFHDAKGAESRIDVATARLEYYEYPAALPTVELSSIKMDLFRRDFTINALAVRLDSTPFGQLVDFFGGQRDVKERVIRVLHTLSFVEDPTRCLRAVRFEQRYKFRIGAGAEKLIKNALSLKLMDRLSGPRLFSEYQHICDEADPPACFFRLDELGILRAISPHLALTPNRRDLLCRLREMLTWYRLLYFDEPAQAWLLYFLGLNLNLNYAETSAHFHRLGLPEVKKTEILGQREQMRAVRGKLETWQRQDDVGRTKVSVLCDLLRSISLECLLYIMASTDNPGLQKNLSRYITQWRREKADICGADLRRLGLAPGPLYGRILKAALEAKLDGEAPNAQSQLRLARKMLEGVPESGGKSCDRPMRKQSMLAP</sequence>
<name>A0A6L5XKL1_9BACT</name>
<evidence type="ECO:0000256" key="12">
    <source>
        <dbReference type="RuleBase" id="RU003953"/>
    </source>
</evidence>
<dbReference type="PANTHER" id="PTHR47788">
    <property type="entry name" value="POLYA POLYMERASE"/>
    <property type="match status" value="1"/>
</dbReference>
<dbReference type="Gene3D" id="1.10.3090.10">
    <property type="entry name" value="cca-adding enzyme, domain 2"/>
    <property type="match status" value="1"/>
</dbReference>
<dbReference type="GO" id="GO:0008033">
    <property type="term" value="P:tRNA processing"/>
    <property type="evidence" value="ECO:0007669"/>
    <property type="project" value="UniProtKB-KW"/>
</dbReference>
<dbReference type="InterPro" id="IPR002646">
    <property type="entry name" value="PolA_pol_head_dom"/>
</dbReference>
<dbReference type="Pfam" id="PF01743">
    <property type="entry name" value="PolyA_pol"/>
    <property type="match status" value="1"/>
</dbReference>
<keyword evidence="4 12" id="KW-0808">Transferase</keyword>
<evidence type="ECO:0000259" key="14">
    <source>
        <dbReference type="PROSITE" id="PS51371"/>
    </source>
</evidence>
<keyword evidence="10 12" id="KW-0694">RNA-binding</keyword>
<keyword evidence="9" id="KW-0460">Magnesium</keyword>
<evidence type="ECO:0000256" key="5">
    <source>
        <dbReference type="ARBA" id="ARBA00022694"/>
    </source>
</evidence>
<evidence type="ECO:0000256" key="8">
    <source>
        <dbReference type="ARBA" id="ARBA00022741"/>
    </source>
</evidence>
<evidence type="ECO:0000256" key="1">
    <source>
        <dbReference type="ARBA" id="ARBA00001946"/>
    </source>
</evidence>
<evidence type="ECO:0000256" key="3">
    <source>
        <dbReference type="ARBA" id="ARBA00022555"/>
    </source>
</evidence>
<gene>
    <name evidence="15" type="ORF">FYJ44_06545</name>
</gene>
<dbReference type="InterPro" id="IPR038763">
    <property type="entry name" value="DHH_sf"/>
</dbReference>
<feature type="region of interest" description="Disordered" evidence="13">
    <location>
        <begin position="886"/>
        <end position="907"/>
    </location>
</feature>
<keyword evidence="3" id="KW-0820">tRNA-binding</keyword>
<proteinExistence type="inferred from homology"/>
<evidence type="ECO:0000256" key="11">
    <source>
        <dbReference type="PROSITE-ProRule" id="PRU00703"/>
    </source>
</evidence>
<evidence type="ECO:0000256" key="4">
    <source>
        <dbReference type="ARBA" id="ARBA00022679"/>
    </source>
</evidence>
<dbReference type="GO" id="GO:0000049">
    <property type="term" value="F:tRNA binding"/>
    <property type="evidence" value="ECO:0007669"/>
    <property type="project" value="UniProtKB-KW"/>
</dbReference>
<protein>
    <submittedName>
        <fullName evidence="15">CBS domain-containing protein</fullName>
    </submittedName>
</protein>
<evidence type="ECO:0000256" key="10">
    <source>
        <dbReference type="ARBA" id="ARBA00022884"/>
    </source>
</evidence>
<organism evidence="15 16">
    <name type="scientific">Desulfovibrio porci</name>
    <dbReference type="NCBI Taxonomy" id="2605782"/>
    <lineage>
        <taxon>Bacteria</taxon>
        <taxon>Pseudomonadati</taxon>
        <taxon>Thermodesulfobacteriota</taxon>
        <taxon>Desulfovibrionia</taxon>
        <taxon>Desulfovibrionales</taxon>
        <taxon>Desulfovibrionaceae</taxon>
        <taxon>Desulfovibrio</taxon>
    </lineage>
</organism>
<evidence type="ECO:0000256" key="6">
    <source>
        <dbReference type="ARBA" id="ARBA00022695"/>
    </source>
</evidence>
<comment type="caution">
    <text evidence="15">The sequence shown here is derived from an EMBL/GenBank/DDBJ whole genome shotgun (WGS) entry which is preliminary data.</text>
</comment>
<dbReference type="Pfam" id="PF00571">
    <property type="entry name" value="CBS"/>
    <property type="match status" value="1"/>
</dbReference>
<keyword evidence="11" id="KW-0129">CBS domain</keyword>
<comment type="cofactor">
    <cofactor evidence="1">
        <name>Mg(2+)</name>
        <dbReference type="ChEBI" id="CHEBI:18420"/>
    </cofactor>
</comment>
<dbReference type="PANTHER" id="PTHR47788:SF1">
    <property type="entry name" value="A-ADDING TRNA NUCLEOTIDYLTRANSFERASE"/>
    <property type="match status" value="1"/>
</dbReference>
<keyword evidence="16" id="KW-1185">Reference proteome</keyword>
<reference evidence="15 16" key="1">
    <citation type="submission" date="2019-09" db="EMBL/GenBank/DDBJ databases">
        <title>In-depth cultivation of the pig gut microbiome towards novel bacterial diversity and tailored functional studies.</title>
        <authorList>
            <person name="Wylensek D."/>
            <person name="Hitch T.C.A."/>
            <person name="Clavel T."/>
        </authorList>
    </citation>
    <scope>NUCLEOTIDE SEQUENCE [LARGE SCALE GENOMIC DNA]</scope>
    <source>
        <strain evidence="15 16">PG-178-WT-4</strain>
    </source>
</reference>
<dbReference type="InterPro" id="IPR043519">
    <property type="entry name" value="NT_sf"/>
</dbReference>
<dbReference type="SUPFAM" id="SSF81891">
    <property type="entry name" value="Poly A polymerase C-terminal region-like"/>
    <property type="match status" value="1"/>
</dbReference>
<dbReference type="AlphaFoldDB" id="A0A6L5XKL1"/>
<dbReference type="InterPro" id="IPR003156">
    <property type="entry name" value="DHHA1_dom"/>
</dbReference>
<dbReference type="SUPFAM" id="SSF54631">
    <property type="entry name" value="CBS-domain pair"/>
    <property type="match status" value="1"/>
</dbReference>
<dbReference type="SUPFAM" id="SSF64182">
    <property type="entry name" value="DHH phosphoesterases"/>
    <property type="match status" value="1"/>
</dbReference>